<dbReference type="STRING" id="651662.SAMN04488069_107202"/>
<organism evidence="11 12">
    <name type="scientific">Hymenobacter psychrophilus</name>
    <dbReference type="NCBI Taxonomy" id="651662"/>
    <lineage>
        <taxon>Bacteria</taxon>
        <taxon>Pseudomonadati</taxon>
        <taxon>Bacteroidota</taxon>
        <taxon>Cytophagia</taxon>
        <taxon>Cytophagales</taxon>
        <taxon>Hymenobacteraceae</taxon>
        <taxon>Hymenobacter</taxon>
    </lineage>
</organism>
<dbReference type="GO" id="GO:0004518">
    <property type="term" value="F:nuclease activity"/>
    <property type="evidence" value="ECO:0007669"/>
    <property type="project" value="UniProtKB-KW"/>
</dbReference>
<dbReference type="InterPro" id="IPR026444">
    <property type="entry name" value="Secre_tail"/>
</dbReference>
<keyword evidence="3 7" id="KW-0732">Signal</keyword>
<dbReference type="NCBIfam" id="TIGR04183">
    <property type="entry name" value="Por_Secre_tail"/>
    <property type="match status" value="1"/>
</dbReference>
<dbReference type="PANTHER" id="PTHR33607">
    <property type="entry name" value="ENDONUCLEASE-1"/>
    <property type="match status" value="1"/>
</dbReference>
<feature type="domain" description="Calx-beta" evidence="9">
    <location>
        <begin position="291"/>
        <end position="382"/>
    </location>
</feature>
<dbReference type="OrthoDB" id="9770276at2"/>
<comment type="similarity">
    <text evidence="1">Belongs to the EndA/NucM nuclease family.</text>
</comment>
<accession>A0A1H3J0B9</accession>
<name>A0A1H3J0B9_9BACT</name>
<reference evidence="12" key="1">
    <citation type="submission" date="2016-10" db="EMBL/GenBank/DDBJ databases">
        <authorList>
            <person name="Varghese N."/>
            <person name="Submissions S."/>
        </authorList>
    </citation>
    <scope>NUCLEOTIDE SEQUENCE [LARGE SCALE GENOMIC DNA]</scope>
    <source>
        <strain evidence="12">CGMCC 1.8975</strain>
    </source>
</reference>
<dbReference type="EMBL" id="FNOV01000007">
    <property type="protein sequence ID" value="SDY32604.1"/>
    <property type="molecule type" value="Genomic_DNA"/>
</dbReference>
<evidence type="ECO:0000259" key="9">
    <source>
        <dbReference type="Pfam" id="PF03160"/>
    </source>
</evidence>
<dbReference type="SUPFAM" id="SSF141072">
    <property type="entry name" value="CalX-like"/>
    <property type="match status" value="2"/>
</dbReference>
<dbReference type="Pfam" id="PF04231">
    <property type="entry name" value="Endonuclease_1"/>
    <property type="match status" value="1"/>
</dbReference>
<dbReference type="InterPro" id="IPR038081">
    <property type="entry name" value="CalX-like_sf"/>
</dbReference>
<dbReference type="GO" id="GO:0016787">
    <property type="term" value="F:hydrolase activity"/>
    <property type="evidence" value="ECO:0007669"/>
    <property type="project" value="UniProtKB-KW"/>
</dbReference>
<evidence type="ECO:0000256" key="3">
    <source>
        <dbReference type="ARBA" id="ARBA00022729"/>
    </source>
</evidence>
<dbReference type="Proteomes" id="UP000199249">
    <property type="component" value="Unassembled WGS sequence"/>
</dbReference>
<dbReference type="PANTHER" id="PTHR33607:SF2">
    <property type="entry name" value="ENDONUCLEASE-1"/>
    <property type="match status" value="1"/>
</dbReference>
<dbReference type="InterPro" id="IPR003644">
    <property type="entry name" value="Calx_beta"/>
</dbReference>
<gene>
    <name evidence="11" type="ORF">SAMN04488069_107202</name>
</gene>
<keyword evidence="4" id="KW-0677">Repeat</keyword>
<protein>
    <submittedName>
        <fullName evidence="11">Por secretion system C-terminal sorting domain-containing protein</fullName>
    </submittedName>
</protein>
<dbReference type="InterPro" id="IPR007346">
    <property type="entry name" value="Endonuclease-I"/>
</dbReference>
<dbReference type="Gene3D" id="2.60.40.2030">
    <property type="match status" value="2"/>
</dbReference>
<evidence type="ECO:0000256" key="2">
    <source>
        <dbReference type="ARBA" id="ARBA00022722"/>
    </source>
</evidence>
<evidence type="ECO:0000256" key="6">
    <source>
        <dbReference type="ARBA" id="ARBA00022837"/>
    </source>
</evidence>
<dbReference type="SUPFAM" id="SSF54060">
    <property type="entry name" value="His-Me finger endonucleases"/>
    <property type="match status" value="1"/>
</dbReference>
<feature type="domain" description="Calx-beta" evidence="9">
    <location>
        <begin position="384"/>
        <end position="505"/>
    </location>
</feature>
<evidence type="ECO:0000313" key="11">
    <source>
        <dbReference type="EMBL" id="SDY32604.1"/>
    </source>
</evidence>
<feature type="domain" description="LTD" evidence="8">
    <location>
        <begin position="514"/>
        <end position="615"/>
    </location>
</feature>
<feature type="chain" id="PRO_5011673592" evidence="7">
    <location>
        <begin position="23"/>
        <end position="776"/>
    </location>
</feature>
<evidence type="ECO:0000313" key="12">
    <source>
        <dbReference type="Proteomes" id="UP000199249"/>
    </source>
</evidence>
<evidence type="ECO:0000256" key="5">
    <source>
        <dbReference type="ARBA" id="ARBA00022801"/>
    </source>
</evidence>
<evidence type="ECO:0000256" key="7">
    <source>
        <dbReference type="SAM" id="SignalP"/>
    </source>
</evidence>
<dbReference type="GO" id="GO:0016020">
    <property type="term" value="C:membrane"/>
    <property type="evidence" value="ECO:0007669"/>
    <property type="project" value="InterPro"/>
</dbReference>
<evidence type="ECO:0000256" key="4">
    <source>
        <dbReference type="ARBA" id="ARBA00022737"/>
    </source>
</evidence>
<dbReference type="Pfam" id="PF00932">
    <property type="entry name" value="LTD"/>
    <property type="match status" value="1"/>
</dbReference>
<dbReference type="InterPro" id="IPR044925">
    <property type="entry name" value="His-Me_finger_sf"/>
</dbReference>
<keyword evidence="6" id="KW-0106">Calcium</keyword>
<evidence type="ECO:0000259" key="10">
    <source>
        <dbReference type="Pfam" id="PF18962"/>
    </source>
</evidence>
<feature type="domain" description="Secretion system C-terminal sorting" evidence="10">
    <location>
        <begin position="698"/>
        <end position="771"/>
    </location>
</feature>
<evidence type="ECO:0000259" key="8">
    <source>
        <dbReference type="Pfam" id="PF00932"/>
    </source>
</evidence>
<feature type="signal peptide" evidence="7">
    <location>
        <begin position="1"/>
        <end position="22"/>
    </location>
</feature>
<evidence type="ECO:0000256" key="1">
    <source>
        <dbReference type="ARBA" id="ARBA00006429"/>
    </source>
</evidence>
<sequence>MKHFFARMLTAVLCLGLGMASAQTMPQAPPTALQGQNLKDWLRQNWYDGKRVELDYGTARGRMYNYVDNQNGRLVCVYSGYTENVRLDSTNTSTGVVKQINCEHTVPQSWFDEQVRMRSDIHHLFPTYITWNSNRGSDPFAEIPDNQTQLWMRGTVGQTTIPTTNIDEYSEDTNSQFEPREDHKGNLARALFYFYTMHQGQKFDPGKDVITAAADLNTLYQWHLADPVDPTERERNRRAAKSQGNFNPYIAYPDLVARAWGFQVLPTFAFATATGSIAEGNSGTSTYTTSVTISPAPTTALTVQLSLAAASSTATSGQDFVFTTPQTLTFTAGQTTQPVTVTINGDLTPEADETVVLALSNPSTGAAVGGPAQHELTILNDDGPAPTIQFATAKASVNEGNNGTSVYSVSVTLTGPAPTAAVTIPVVVLASGTTATSPADYTLNTTSLTFAAGQVDQTQAVTVSIVGDVLPEPNETVLLALGTPTTGGAVLGPLRTHELTILNDDVALPAEPCTALYFSRYIEGKASNTKAIAIYNPSTTSIDLEGITVSLFSNGAKTATATVELTGTVASGRQYVIANSGVASPIVKAQADLESNVGFFNGDDALLLMDGSDTLDIIGVIGQQPVGGWQLPGGGSTTDATLMRLPTVKQGQPRWAAARAEWAFLGTDVYDQIGPHSSNCLIITGTTGAARLGEGLEVFPNPATGRVQVRLPQLRGRQSASISLYNMLGQQVLSRTQPLSATETATLDVQPLAEGLYLLRVTADGVTYTNRVEVRR</sequence>
<dbReference type="GO" id="GO:0007154">
    <property type="term" value="P:cell communication"/>
    <property type="evidence" value="ECO:0007669"/>
    <property type="project" value="InterPro"/>
</dbReference>
<keyword evidence="12" id="KW-1185">Reference proteome</keyword>
<keyword evidence="5" id="KW-0378">Hydrolase</keyword>
<dbReference type="RefSeq" id="WP_092740463.1">
    <property type="nucleotide sequence ID" value="NZ_FNOV01000007.1"/>
</dbReference>
<keyword evidence="2" id="KW-0540">Nuclease</keyword>
<dbReference type="Pfam" id="PF03160">
    <property type="entry name" value="Calx-beta"/>
    <property type="match status" value="2"/>
</dbReference>
<dbReference type="Pfam" id="PF18962">
    <property type="entry name" value="Por_Secre_tail"/>
    <property type="match status" value="1"/>
</dbReference>
<dbReference type="AlphaFoldDB" id="A0A1H3J0B9"/>
<dbReference type="InterPro" id="IPR001322">
    <property type="entry name" value="Lamin_tail_dom"/>
</dbReference>
<proteinExistence type="inferred from homology"/>